<dbReference type="PATRIC" id="fig|1068978.7.peg.7316"/>
<sequence>MVILLILLGIVLCGLVAGLVMRPRARSAQDAFADGVQALAARTGWRPDHSPVPPLQATFVTINDVLGSSNRHGIAVNLQLAGNWRGVPVRVLQLRYRTEHVSTTRAATMILVPRPVPGPSLTVRPGDAAAHLPPEVAQRITTQTLFFTSEHLAAVFPGEMTQQDLTIATADLLADLAGRLR</sequence>
<evidence type="ECO:0000313" key="2">
    <source>
        <dbReference type="Proteomes" id="UP000062973"/>
    </source>
</evidence>
<evidence type="ECO:0000313" key="1">
    <source>
        <dbReference type="EMBL" id="AIJ26901.1"/>
    </source>
</evidence>
<dbReference type="RefSeq" id="WP_017985677.1">
    <property type="nucleotide sequence ID" value="NZ_AQUL01000001.1"/>
</dbReference>
<dbReference type="OrthoDB" id="4224793at2"/>
<dbReference type="HOGENOM" id="CLU_1486114_0_0_11"/>
<dbReference type="AlphaFoldDB" id="A0A076N6F4"/>
<protein>
    <submittedName>
        <fullName evidence="1">Uncharacterized protein</fullName>
    </submittedName>
</protein>
<dbReference type="KEGG" id="amq:AMETH_6809"/>
<dbReference type="Proteomes" id="UP000062973">
    <property type="component" value="Chromosome"/>
</dbReference>
<dbReference type="EMBL" id="CP009110">
    <property type="protein sequence ID" value="AIJ26901.1"/>
    <property type="molecule type" value="Genomic_DNA"/>
</dbReference>
<dbReference type="STRING" id="1068978.AMETH_6809"/>
<name>A0A076N6F4_AMYME</name>
<reference evidence="1 2" key="1">
    <citation type="submission" date="2014-07" db="EMBL/GenBank/DDBJ databases">
        <title>Whole Genome Sequence of the Amycolatopsis methanolica 239.</title>
        <authorList>
            <person name="Tang B."/>
        </authorList>
    </citation>
    <scope>NUCLEOTIDE SEQUENCE [LARGE SCALE GENOMIC DNA]</scope>
    <source>
        <strain evidence="1 2">239</strain>
    </source>
</reference>
<gene>
    <name evidence="1" type="ORF">AMETH_6809</name>
</gene>
<proteinExistence type="predicted"/>
<accession>A0A076N6F4</accession>
<organism evidence="1 2">
    <name type="scientific">Amycolatopsis methanolica 239</name>
    <dbReference type="NCBI Taxonomy" id="1068978"/>
    <lineage>
        <taxon>Bacteria</taxon>
        <taxon>Bacillati</taxon>
        <taxon>Actinomycetota</taxon>
        <taxon>Actinomycetes</taxon>
        <taxon>Pseudonocardiales</taxon>
        <taxon>Pseudonocardiaceae</taxon>
        <taxon>Amycolatopsis</taxon>
        <taxon>Amycolatopsis methanolica group</taxon>
    </lineage>
</organism>
<keyword evidence="2" id="KW-1185">Reference proteome</keyword>